<evidence type="ECO:0000313" key="6">
    <source>
        <dbReference type="Proteomes" id="UP001178461"/>
    </source>
</evidence>
<feature type="region of interest" description="Disordered" evidence="2">
    <location>
        <begin position="372"/>
        <end position="410"/>
    </location>
</feature>
<dbReference type="Pfam" id="PF00932">
    <property type="entry name" value="LTD"/>
    <property type="match status" value="1"/>
</dbReference>
<feature type="compositionally biased region" description="Acidic residues" evidence="2">
    <location>
        <begin position="379"/>
        <end position="391"/>
    </location>
</feature>
<dbReference type="InterPro" id="IPR003961">
    <property type="entry name" value="FN3_dom"/>
</dbReference>
<evidence type="ECO:0000256" key="1">
    <source>
        <dbReference type="ARBA" id="ARBA00010890"/>
    </source>
</evidence>
<comment type="similarity">
    <text evidence="1">Belongs to the type I cytokine receptor family. Type 3 subfamily.</text>
</comment>
<dbReference type="PANTHER" id="PTHR48483:SF2">
    <property type="entry name" value="INTERLEUKIN-27 SUBUNIT BETA"/>
    <property type="match status" value="1"/>
</dbReference>
<dbReference type="Proteomes" id="UP001178461">
    <property type="component" value="Chromosome 18"/>
</dbReference>
<reference evidence="5" key="1">
    <citation type="submission" date="2022-12" db="EMBL/GenBank/DDBJ databases">
        <authorList>
            <person name="Alioto T."/>
            <person name="Alioto T."/>
            <person name="Gomez Garrido J."/>
        </authorList>
    </citation>
    <scope>NUCLEOTIDE SEQUENCE</scope>
</reference>
<gene>
    <name evidence="5" type="ORF">PODLI_1B013037</name>
</gene>
<evidence type="ECO:0000313" key="5">
    <source>
        <dbReference type="EMBL" id="CAI5798723.1"/>
    </source>
</evidence>
<dbReference type="SUPFAM" id="SSF74853">
    <property type="entry name" value="Lamin A/C globular tail domain"/>
    <property type="match status" value="1"/>
</dbReference>
<dbReference type="Pfam" id="PF24031">
    <property type="entry name" value="FN3_IL27B_N"/>
    <property type="match status" value="1"/>
</dbReference>
<dbReference type="InterPro" id="IPR001322">
    <property type="entry name" value="Lamin_tail_dom"/>
</dbReference>
<dbReference type="InterPro" id="IPR053073">
    <property type="entry name" value="IL11/IL27_subunit_beta"/>
</dbReference>
<evidence type="ECO:0000256" key="2">
    <source>
        <dbReference type="SAM" id="MobiDB-lite"/>
    </source>
</evidence>
<dbReference type="PANTHER" id="PTHR48483">
    <property type="entry name" value="INTERLEUKIN-27 SUBUNIT BETA"/>
    <property type="match status" value="1"/>
</dbReference>
<dbReference type="PROSITE" id="PS51841">
    <property type="entry name" value="LTD"/>
    <property type="match status" value="1"/>
</dbReference>
<keyword evidence="6" id="KW-1185">Reference proteome</keyword>
<dbReference type="PROSITE" id="PS50853">
    <property type="entry name" value="FN3"/>
    <property type="match status" value="1"/>
</dbReference>
<name>A0AA35LM81_9SAUR</name>
<feature type="domain" description="Fibronectin type-III" evidence="3">
    <location>
        <begin position="151"/>
        <end position="253"/>
    </location>
</feature>
<protein>
    <submittedName>
        <fullName evidence="5">Interleukin-27 subunit beta isoform X1</fullName>
    </submittedName>
</protein>
<evidence type="ECO:0000259" key="3">
    <source>
        <dbReference type="PROSITE" id="PS50853"/>
    </source>
</evidence>
<dbReference type="Gene3D" id="2.60.40.10">
    <property type="entry name" value="Immunoglobulins"/>
    <property type="match status" value="2"/>
</dbReference>
<feature type="domain" description="LTD" evidence="4">
    <location>
        <begin position="254"/>
        <end position="373"/>
    </location>
</feature>
<dbReference type="InterPro" id="IPR056621">
    <property type="entry name" value="FN3_IL27B_N"/>
</dbReference>
<proteinExistence type="inferred from homology"/>
<dbReference type="CDD" id="cd00063">
    <property type="entry name" value="FN3"/>
    <property type="match status" value="1"/>
</dbReference>
<dbReference type="AlphaFoldDB" id="A0AA35LM81"/>
<accession>A0AA35LM81</accession>
<dbReference type="EMBL" id="OX395144">
    <property type="protein sequence ID" value="CAI5798723.1"/>
    <property type="molecule type" value="Genomic_DNA"/>
</dbReference>
<feature type="compositionally biased region" description="Polar residues" evidence="2">
    <location>
        <begin position="399"/>
        <end position="410"/>
    </location>
</feature>
<dbReference type="InterPro" id="IPR036415">
    <property type="entry name" value="Lamin_tail_dom_sf"/>
</dbReference>
<dbReference type="InterPro" id="IPR036116">
    <property type="entry name" value="FN3_sf"/>
</dbReference>
<sequence>MSSTFRGILKAVRRDGSLVLQNASLAQNGEYSCHDLATGRLLRRIHLKLGYPPDKPLVWCWSTTYPAINCSWRLETKTHLPTFFSSTYRLGMGGEVKECVQASTVANSCSIDNVQMFSINPYVLNVTAVNPLGAATTHYYFFQNEILKPDPPEDLTVSQIPGQRKKILLVWKPPSSWKFPEYFPLKYLIRYSRDGTNTSKMTRPTEQTSFVLTGIRPGSWMAKKLDTVLQLPRHTVGSCQFSNLSSLVSSANLIRMPLSPSSKGQPDVLDVDPAGKYVQLKNRSDKDQSLGNWRLKKKIGEGEEVAYKFTPKYVLRAGQAVTIWAADAGVAHSPPSVLVWKHQTSWSTGTSVRTYLVNSDGEEVAVRSLTQSSAVLQDNGEEDEEAEFGEEDLFHQQGDPRTTSRGCTVM</sequence>
<dbReference type="Gene3D" id="2.60.40.1260">
    <property type="entry name" value="Lamin Tail domain"/>
    <property type="match status" value="1"/>
</dbReference>
<organism evidence="5 6">
    <name type="scientific">Podarcis lilfordi</name>
    <name type="common">Lilford's wall lizard</name>
    <dbReference type="NCBI Taxonomy" id="74358"/>
    <lineage>
        <taxon>Eukaryota</taxon>
        <taxon>Metazoa</taxon>
        <taxon>Chordata</taxon>
        <taxon>Craniata</taxon>
        <taxon>Vertebrata</taxon>
        <taxon>Euteleostomi</taxon>
        <taxon>Lepidosauria</taxon>
        <taxon>Squamata</taxon>
        <taxon>Bifurcata</taxon>
        <taxon>Unidentata</taxon>
        <taxon>Episquamata</taxon>
        <taxon>Laterata</taxon>
        <taxon>Lacertibaenia</taxon>
        <taxon>Lacertidae</taxon>
        <taxon>Podarcis</taxon>
    </lineage>
</organism>
<dbReference type="SUPFAM" id="SSF49265">
    <property type="entry name" value="Fibronectin type III"/>
    <property type="match status" value="2"/>
</dbReference>
<evidence type="ECO:0000259" key="4">
    <source>
        <dbReference type="PROSITE" id="PS51841"/>
    </source>
</evidence>
<dbReference type="InterPro" id="IPR013783">
    <property type="entry name" value="Ig-like_fold"/>
</dbReference>